<dbReference type="RefSeq" id="WP_154566508.1">
    <property type="nucleotide sequence ID" value="NZ_VOSW01000108.1"/>
</dbReference>
<evidence type="ECO:0000313" key="2">
    <source>
        <dbReference type="EMBL" id="KAE8754850.1"/>
    </source>
</evidence>
<dbReference type="AlphaFoldDB" id="A0A6N6W5K9"/>
<evidence type="ECO:0000256" key="1">
    <source>
        <dbReference type="SAM" id="SignalP"/>
    </source>
</evidence>
<dbReference type="EMBL" id="VOSW01000108">
    <property type="protein sequence ID" value="KAE8754850.1"/>
    <property type="molecule type" value="Genomic_DNA"/>
</dbReference>
<evidence type="ECO:0008006" key="4">
    <source>
        <dbReference type="Google" id="ProtNLM"/>
    </source>
</evidence>
<proteinExistence type="predicted"/>
<organism evidence="2 3">
    <name type="scientific">Paraburkholderia madseniana</name>
    <dbReference type="NCBI Taxonomy" id="2599607"/>
    <lineage>
        <taxon>Bacteria</taxon>
        <taxon>Pseudomonadati</taxon>
        <taxon>Pseudomonadota</taxon>
        <taxon>Betaproteobacteria</taxon>
        <taxon>Burkholderiales</taxon>
        <taxon>Burkholderiaceae</taxon>
        <taxon>Paraburkholderia</taxon>
    </lineage>
</organism>
<protein>
    <recommendedName>
        <fullName evidence="4">Lipoprotein</fullName>
    </recommendedName>
</protein>
<reference evidence="2 3" key="1">
    <citation type="journal article" date="2020" name="Int. J. Syst. Evol. Microbiol.">
        <title>Paraburkholderia madseniana sp. nov., a phenolic acid-degrading bacterium isolated from acidic forest soil.</title>
        <authorList>
            <person name="Wilhelm R.C."/>
            <person name="Murphy S.J.L."/>
            <person name="Feriancek N.M."/>
            <person name="Karasz D.C."/>
            <person name="DeRito C.M."/>
            <person name="Newman J.D."/>
            <person name="Buckley D.H."/>
        </authorList>
    </citation>
    <scope>NUCLEOTIDE SEQUENCE [LARGE SCALE GENOMIC DNA]</scope>
    <source>
        <strain evidence="2 3">RP11</strain>
    </source>
</reference>
<dbReference type="OrthoDB" id="9102188at2"/>
<accession>A0A6N6W5K9</accession>
<name>A0A6N6W5K9_9BURK</name>
<feature type="signal peptide" evidence="1">
    <location>
        <begin position="1"/>
        <end position="35"/>
    </location>
</feature>
<dbReference type="Proteomes" id="UP000463700">
    <property type="component" value="Unassembled WGS sequence"/>
</dbReference>
<keyword evidence="1" id="KW-0732">Signal</keyword>
<gene>
    <name evidence="2" type="ORF">FSO04_37390</name>
</gene>
<feature type="chain" id="PRO_5026958416" description="Lipoprotein" evidence="1">
    <location>
        <begin position="36"/>
        <end position="197"/>
    </location>
</feature>
<sequence>MTLNPSCQRLLRNSAIALAFAALPCALQAAQSVLAATEQAATPEKNPPGDIPDTQVFVTYRSPAGFSLQVPEGWARKERRDGARFADKYNIVEISVAPALTAPTVSSVTAHESAELARTGHKIGAITNVSLRSGPAVLITYTSNSEPNPVTNKRLHLENHRYLIYSGGRLATLDLSAPLGADNADQWNLMSNSFQWR</sequence>
<comment type="caution">
    <text evidence="2">The sequence shown here is derived from an EMBL/GenBank/DDBJ whole genome shotgun (WGS) entry which is preliminary data.</text>
</comment>
<evidence type="ECO:0000313" key="3">
    <source>
        <dbReference type="Proteomes" id="UP000463700"/>
    </source>
</evidence>